<dbReference type="Proteomes" id="UP001148629">
    <property type="component" value="Unassembled WGS sequence"/>
</dbReference>
<name>A0ACC1SS58_9HYPO</name>
<dbReference type="EMBL" id="JANRMS010000160">
    <property type="protein sequence ID" value="KAJ3545184.1"/>
    <property type="molecule type" value="Genomic_DNA"/>
</dbReference>
<organism evidence="1 2">
    <name type="scientific">Fusarium decemcellulare</name>
    <dbReference type="NCBI Taxonomy" id="57161"/>
    <lineage>
        <taxon>Eukaryota</taxon>
        <taxon>Fungi</taxon>
        <taxon>Dikarya</taxon>
        <taxon>Ascomycota</taxon>
        <taxon>Pezizomycotina</taxon>
        <taxon>Sordariomycetes</taxon>
        <taxon>Hypocreomycetidae</taxon>
        <taxon>Hypocreales</taxon>
        <taxon>Nectriaceae</taxon>
        <taxon>Fusarium</taxon>
        <taxon>Fusarium decemcellulare species complex</taxon>
    </lineage>
</organism>
<evidence type="ECO:0000313" key="1">
    <source>
        <dbReference type="EMBL" id="KAJ3545184.1"/>
    </source>
</evidence>
<sequence length="847" mass="92834">MALLLAPYNDAMRLGMGFTQQLCVNDAVQKPGGVPATPQDLIASSAADEKGLPAPGVPEYKQFGEKTPHGFPKMHGGTFLRTHEDGSQADISQIVTWKSTFVNNISEVTEGMDIKGSLAIKIDAIGGGAKASASYLNTETFKKSDINYHLQVNVINQRLIGENLTEFMPIKNVQSNQFQDVYGDCFISGFLEGGVFNAVISIELEDKNAVKNFGGELAIQAKFAGGAVEVEGSGAGKKETSDKSNNDKITVSVSWSGGGDIVTQDVVEKGWTIDTLKAVAISFADKVAVCPQKTSAILTKYSGLRSYYEKNVLGSPLDYENAGVYSSALLDAYMDYKSAWKELQGMSFEVNKGMAILNKAQDQPEAKLIADAATKSYDEQVKEYNDSIQTVKEQQQTSLVRYDSSQNKKDHRKISKPLPPNQLITYPASVYGLDQAQRDCRFEMIKIVREVDAVTEDPQVAVDPTRNNQFLSPIIFRQLIPYAEKVDPVAMRKKIDELDHKLATTAKELAEANEKLLSVTAEKEALVMKLGVAESDLRTVSQQRDGFKATNDTLLSQVEDAENLTRTIAQERDARVSELESKKSALDLDLTDANTTINTRDNTISTLNSQLDVFKEGNKEVQQLSDLIHAKDADLSALQARFDQEVKARAEVVSERDVIKGQYNEASKAKADLIVERDNLKKKAEPQFEAKNNLGAGWHNREVAIVNMASMDGGHSGICVDAGGNGGAYVHGWNYDYQNNWQKLKLQKVTPDSPTSIWYIRGNQDGWFWGQKGSGQVKNTSATAVVEGGSYGWFIEKVPNGRGYRITHEGGGCLDLDNPTALDNGKPLRLMPPAEGSANQIWAIYAI</sequence>
<reference evidence="1" key="1">
    <citation type="submission" date="2022-08" db="EMBL/GenBank/DDBJ databases">
        <title>Genome Sequence of Fusarium decemcellulare.</title>
        <authorList>
            <person name="Buettner E."/>
        </authorList>
    </citation>
    <scope>NUCLEOTIDE SEQUENCE</scope>
    <source>
        <strain evidence="1">Babe19</strain>
    </source>
</reference>
<accession>A0ACC1SS58</accession>
<comment type="caution">
    <text evidence="1">The sequence shown here is derived from an EMBL/GenBank/DDBJ whole genome shotgun (WGS) entry which is preliminary data.</text>
</comment>
<keyword evidence="2" id="KW-1185">Reference proteome</keyword>
<protein>
    <submittedName>
        <fullName evidence="1">Uncharacterized protein</fullName>
    </submittedName>
</protein>
<proteinExistence type="predicted"/>
<evidence type="ECO:0000313" key="2">
    <source>
        <dbReference type="Proteomes" id="UP001148629"/>
    </source>
</evidence>
<gene>
    <name evidence="1" type="ORF">NM208_g2634</name>
</gene>